<dbReference type="Proteomes" id="UP000189229">
    <property type="component" value="Unassembled WGS sequence"/>
</dbReference>
<accession>A0A1V3XK03</accession>
<dbReference type="Gene3D" id="3.20.20.140">
    <property type="entry name" value="Metal-dependent hydrolases"/>
    <property type="match status" value="1"/>
</dbReference>
<organism evidence="2 3">
    <name type="scientific">Mycobacterium kansasii</name>
    <dbReference type="NCBI Taxonomy" id="1768"/>
    <lineage>
        <taxon>Bacteria</taxon>
        <taxon>Bacillati</taxon>
        <taxon>Actinomycetota</taxon>
        <taxon>Actinomycetes</taxon>
        <taxon>Mycobacteriales</taxon>
        <taxon>Mycobacteriaceae</taxon>
        <taxon>Mycobacterium</taxon>
    </lineage>
</organism>
<dbReference type="EMBL" id="MVBM01000002">
    <property type="protein sequence ID" value="OOK79410.1"/>
    <property type="molecule type" value="Genomic_DNA"/>
</dbReference>
<gene>
    <name evidence="2" type="ORF">BZL30_1752</name>
</gene>
<name>A0A1V3XK03_MYCKA</name>
<evidence type="ECO:0000313" key="2">
    <source>
        <dbReference type="EMBL" id="OOK79410.1"/>
    </source>
</evidence>
<evidence type="ECO:0000256" key="1">
    <source>
        <dbReference type="SAM" id="MobiDB-lite"/>
    </source>
</evidence>
<dbReference type="SUPFAM" id="SSF51338">
    <property type="entry name" value="Composite domain of metallo-dependent hydrolases"/>
    <property type="match status" value="1"/>
</dbReference>
<dbReference type="GO" id="GO:0016810">
    <property type="term" value="F:hydrolase activity, acting on carbon-nitrogen (but not peptide) bonds"/>
    <property type="evidence" value="ECO:0007669"/>
    <property type="project" value="InterPro"/>
</dbReference>
<feature type="region of interest" description="Disordered" evidence="1">
    <location>
        <begin position="112"/>
        <end position="131"/>
    </location>
</feature>
<reference evidence="2 3" key="1">
    <citation type="submission" date="2017-02" db="EMBL/GenBank/DDBJ databases">
        <title>Complete genome sequences of Mycobacterium kansasii strains isolated from rhesus macaques.</title>
        <authorList>
            <person name="Panda A."/>
            <person name="Nagaraj S."/>
            <person name="Zhao X."/>
            <person name="Tettelin H."/>
            <person name="Detolla L.J."/>
        </authorList>
    </citation>
    <scope>NUCLEOTIDE SEQUENCE [LARGE SCALE GENOMIC DNA]</scope>
    <source>
        <strain evidence="2 3">11-3813</strain>
    </source>
</reference>
<dbReference type="AlphaFoldDB" id="A0A1V3XK03"/>
<dbReference type="Gene3D" id="2.30.40.10">
    <property type="entry name" value="Urease, subunit C, domain 1"/>
    <property type="match status" value="1"/>
</dbReference>
<evidence type="ECO:0000313" key="3">
    <source>
        <dbReference type="Proteomes" id="UP000189229"/>
    </source>
</evidence>
<proteinExistence type="predicted"/>
<dbReference type="PANTHER" id="PTHR22642:SF2">
    <property type="entry name" value="PROTEIN LONG AFTER FAR-RED 3"/>
    <property type="match status" value="1"/>
</dbReference>
<comment type="caution">
    <text evidence="2">The sequence shown here is derived from an EMBL/GenBank/DDBJ whole genome shotgun (WGS) entry which is preliminary data.</text>
</comment>
<keyword evidence="2" id="KW-0378">Hydrolase</keyword>
<dbReference type="PANTHER" id="PTHR22642">
    <property type="entry name" value="IMIDAZOLONEPROPIONASE"/>
    <property type="match status" value="1"/>
</dbReference>
<sequence length="155" mass="17050">MPCDGSAAGDESARKLTHQEFGKLTVFPAREIITMCEAMPTATAVAVGGGKIVAVGTMDTLQPWLDRYEYDVDDRMKDKVLMPGFIDPHVHPSLPAVLTQYPFLAPTTGRFRPASSPARELRSPTWPRSTNWLRPTRTGRCRSSRGATIRCGTDT</sequence>
<protein>
    <submittedName>
        <fullName evidence="2">Amidohydrolase family protein</fullName>
    </submittedName>
</protein>
<dbReference type="InterPro" id="IPR011059">
    <property type="entry name" value="Metal-dep_hydrolase_composite"/>
</dbReference>